<dbReference type="Pfam" id="PF10098">
    <property type="entry name" value="DUF2336"/>
    <property type="match status" value="1"/>
</dbReference>
<dbReference type="Proteomes" id="UP000184096">
    <property type="component" value="Chromosome I"/>
</dbReference>
<dbReference type="AlphaFoldDB" id="A0A1M7UE66"/>
<evidence type="ECO:0000313" key="1">
    <source>
        <dbReference type="EMBL" id="SHN81341.1"/>
    </source>
</evidence>
<dbReference type="InterPro" id="IPR019285">
    <property type="entry name" value="DUF2336"/>
</dbReference>
<evidence type="ECO:0000313" key="2">
    <source>
        <dbReference type="Proteomes" id="UP000184096"/>
    </source>
</evidence>
<protein>
    <submittedName>
        <fullName evidence="1">Uncharacterized conserved protein, DUF2336 family</fullName>
    </submittedName>
</protein>
<sequence length="351" mass="38425">MPSTSALLISELDAIDGWSPERWAITLRQITKLFLERASSLAANQVALFDDVLVRLTDHVDTPSLAQLSHQLSDIKCTLPLCNRRLALDGDESVSIPILRSLRLTPELLLEVVRSGGARHRVAIALRHTVDPAVSEALVQFADPAINHALAENLGARLLEADWARLVQIAGTDPRLAQKLARRSDLPEPLKRKVRAKIEDARMRHLNAMPAVMREQIENTIATAGTKKVLASSEQPDYADARAKMMELGRKGKLNDSTINRFAVRGEYTNIVAALALLTGSPVEVVLPMIASDSIEGLVLACKASRLDWATAAAIVKHRPGQSPVPAAELDRARKTFDEFSLSAAQRTVRF</sequence>
<proteinExistence type="predicted"/>
<name>A0A1M7UE66_9BRAD</name>
<organism evidence="1 2">
    <name type="scientific">Bradyrhizobium erythrophlei</name>
    <dbReference type="NCBI Taxonomy" id="1437360"/>
    <lineage>
        <taxon>Bacteria</taxon>
        <taxon>Pseudomonadati</taxon>
        <taxon>Pseudomonadota</taxon>
        <taxon>Alphaproteobacteria</taxon>
        <taxon>Hyphomicrobiales</taxon>
        <taxon>Nitrobacteraceae</taxon>
        <taxon>Bradyrhizobium</taxon>
    </lineage>
</organism>
<dbReference type="RefSeq" id="WP_172806076.1">
    <property type="nucleotide sequence ID" value="NZ_LT670849.1"/>
</dbReference>
<keyword evidence="2" id="KW-1185">Reference proteome</keyword>
<gene>
    <name evidence="1" type="ORF">SAMN05444170_4693</name>
</gene>
<reference evidence="2" key="1">
    <citation type="submission" date="2016-11" db="EMBL/GenBank/DDBJ databases">
        <authorList>
            <person name="Varghese N."/>
            <person name="Submissions S."/>
        </authorList>
    </citation>
    <scope>NUCLEOTIDE SEQUENCE [LARGE SCALE GENOMIC DNA]</scope>
    <source>
        <strain evidence="2">GAS401</strain>
    </source>
</reference>
<dbReference type="EMBL" id="LT670849">
    <property type="protein sequence ID" value="SHN81341.1"/>
    <property type="molecule type" value="Genomic_DNA"/>
</dbReference>
<accession>A0A1M7UE66</accession>